<reference evidence="3 4" key="1">
    <citation type="submission" date="2016-06" db="EMBL/GenBank/DDBJ databases">
        <authorList>
            <person name="Kjaerup R.B."/>
            <person name="Dalgaard T.S."/>
            <person name="Juul-Madsen H.R."/>
        </authorList>
    </citation>
    <scope>NUCLEOTIDE SEQUENCE [LARGE SCALE GENOMIC DNA]</scope>
</reference>
<proteinExistence type="predicted"/>
<evidence type="ECO:0000259" key="2">
    <source>
        <dbReference type="Pfam" id="PF00533"/>
    </source>
</evidence>
<dbReference type="Proteomes" id="UP000215127">
    <property type="component" value="Chromosome 10"/>
</dbReference>
<feature type="region of interest" description="Disordered" evidence="1">
    <location>
        <begin position="96"/>
        <end position="126"/>
    </location>
</feature>
<keyword evidence="4" id="KW-1185">Reference proteome</keyword>
<feature type="compositionally biased region" description="Low complexity" evidence="1">
    <location>
        <begin position="100"/>
        <end position="122"/>
    </location>
</feature>
<dbReference type="InterPro" id="IPR036420">
    <property type="entry name" value="BRCT_dom_sf"/>
</dbReference>
<evidence type="ECO:0000313" key="3">
    <source>
        <dbReference type="EMBL" id="SMQ54783.1"/>
    </source>
</evidence>
<dbReference type="STRING" id="1276538.A0A1X7S525"/>
<dbReference type="InterPro" id="IPR001357">
    <property type="entry name" value="BRCT_dom"/>
</dbReference>
<accession>A0A1X7S525</accession>
<dbReference type="AlphaFoldDB" id="A0A1X7S525"/>
<feature type="domain" description="BRCT" evidence="2">
    <location>
        <begin position="129"/>
        <end position="203"/>
    </location>
</feature>
<sequence length="213" mass="22859">MAPTKSYVFAIQRCDYDHHTDRKGRDKLIEIHASLESANTAAKAHLQKEARKAISGAGETNESETKDGGYEGVCYTSEDRRNHFAVTVKKLELKGGADGGAAQSSASGAKRSAAKATASDARPAARSDSLKNKKLLFTGTFDSMDRAACETTAKSHGAKIVAPTKLAEADFIVLGTRAGQKKLDEIEAKQLNTITENEFLDMIGHSSNKKQKA</sequence>
<name>A0A1X7S525_ZYMT9</name>
<dbReference type="SUPFAM" id="SSF52113">
    <property type="entry name" value="BRCT domain"/>
    <property type="match status" value="1"/>
</dbReference>
<dbReference type="Pfam" id="PF00533">
    <property type="entry name" value="BRCT"/>
    <property type="match status" value="1"/>
</dbReference>
<gene>
    <name evidence="3" type="ORF">ZT3D7_G9938</name>
</gene>
<evidence type="ECO:0000256" key="1">
    <source>
        <dbReference type="SAM" id="MobiDB-lite"/>
    </source>
</evidence>
<organism evidence="3 4">
    <name type="scientific">Zymoseptoria tritici (strain ST99CH_3D7)</name>
    <dbReference type="NCBI Taxonomy" id="1276538"/>
    <lineage>
        <taxon>Eukaryota</taxon>
        <taxon>Fungi</taxon>
        <taxon>Dikarya</taxon>
        <taxon>Ascomycota</taxon>
        <taxon>Pezizomycotina</taxon>
        <taxon>Dothideomycetes</taxon>
        <taxon>Dothideomycetidae</taxon>
        <taxon>Mycosphaerellales</taxon>
        <taxon>Mycosphaerellaceae</taxon>
        <taxon>Zymoseptoria</taxon>
    </lineage>
</organism>
<dbReference type="Gene3D" id="3.40.50.10190">
    <property type="entry name" value="BRCT domain"/>
    <property type="match status" value="1"/>
</dbReference>
<evidence type="ECO:0000313" key="4">
    <source>
        <dbReference type="Proteomes" id="UP000215127"/>
    </source>
</evidence>
<dbReference type="EMBL" id="LT853701">
    <property type="protein sequence ID" value="SMQ54783.1"/>
    <property type="molecule type" value="Genomic_DNA"/>
</dbReference>
<protein>
    <recommendedName>
        <fullName evidence="2">BRCT domain-containing protein</fullName>
    </recommendedName>
</protein>